<dbReference type="AlphaFoldDB" id="A0A239CDX3"/>
<sequence>MDEEFAAAANRARRDAVELLRRLVPAHQSAAAIVVHGDWSSVREFPSLSPECAAWSHDRTPAAGVGTHRWLLEQRRPVRLTQRELEAHPAWLGSGYEAGP</sequence>
<accession>A0A239CDX3</accession>
<protein>
    <submittedName>
        <fullName evidence="1">Uncharacterized protein</fullName>
    </submittedName>
</protein>
<keyword evidence="2" id="KW-1185">Reference proteome</keyword>
<gene>
    <name evidence="1" type="ORF">SAMN06893096_102391</name>
</gene>
<evidence type="ECO:0000313" key="2">
    <source>
        <dbReference type="Proteomes" id="UP000198373"/>
    </source>
</evidence>
<dbReference type="Proteomes" id="UP000198373">
    <property type="component" value="Unassembled WGS sequence"/>
</dbReference>
<dbReference type="EMBL" id="FZOO01000002">
    <property type="protein sequence ID" value="SNS18290.1"/>
    <property type="molecule type" value="Genomic_DNA"/>
</dbReference>
<organism evidence="1 2">
    <name type="scientific">Geodermatophilus pulveris</name>
    <dbReference type="NCBI Taxonomy" id="1564159"/>
    <lineage>
        <taxon>Bacteria</taxon>
        <taxon>Bacillati</taxon>
        <taxon>Actinomycetota</taxon>
        <taxon>Actinomycetes</taxon>
        <taxon>Geodermatophilales</taxon>
        <taxon>Geodermatophilaceae</taxon>
        <taxon>Geodermatophilus</taxon>
    </lineage>
</organism>
<dbReference type="OrthoDB" id="9808408at2"/>
<proteinExistence type="predicted"/>
<reference evidence="2" key="1">
    <citation type="submission" date="2017-06" db="EMBL/GenBank/DDBJ databases">
        <authorList>
            <person name="Varghese N."/>
            <person name="Submissions S."/>
        </authorList>
    </citation>
    <scope>NUCLEOTIDE SEQUENCE [LARGE SCALE GENOMIC DNA]</scope>
    <source>
        <strain evidence="2">DSM 46839</strain>
    </source>
</reference>
<name>A0A239CDX3_9ACTN</name>
<dbReference type="RefSeq" id="WP_143424955.1">
    <property type="nucleotide sequence ID" value="NZ_FZOO01000002.1"/>
</dbReference>
<evidence type="ECO:0000313" key="1">
    <source>
        <dbReference type="EMBL" id="SNS18290.1"/>
    </source>
</evidence>